<evidence type="ECO:0000259" key="1">
    <source>
        <dbReference type="Pfam" id="PF08874"/>
    </source>
</evidence>
<name>A0ABZ2EVT0_9FIRM</name>
<feature type="domain" description="DUF1835" evidence="1">
    <location>
        <begin position="2"/>
        <end position="130"/>
    </location>
</feature>
<evidence type="ECO:0000313" key="4">
    <source>
        <dbReference type="Proteomes" id="UP001348492"/>
    </source>
</evidence>
<dbReference type="RefSeq" id="WP_018590738.1">
    <property type="nucleotide sequence ID" value="NZ_CP117523.1"/>
</dbReference>
<gene>
    <name evidence="3" type="ORF">TEGL_22070</name>
</gene>
<organism evidence="3 4">
    <name type="scientific">Terrisporobacter glycolicus ATCC 14880 = DSM 1288</name>
    <dbReference type="NCBI Taxonomy" id="1121315"/>
    <lineage>
        <taxon>Bacteria</taxon>
        <taxon>Bacillati</taxon>
        <taxon>Bacillota</taxon>
        <taxon>Clostridia</taxon>
        <taxon>Peptostreptococcales</taxon>
        <taxon>Peptostreptococcaceae</taxon>
        <taxon>Terrisporobacter</taxon>
    </lineage>
</organism>
<evidence type="ECO:0000313" key="3">
    <source>
        <dbReference type="EMBL" id="WWD83793.1"/>
    </source>
</evidence>
<accession>A0ABZ2EVT0</accession>
<proteinExistence type="predicted"/>
<dbReference type="Proteomes" id="UP001348492">
    <property type="component" value="Chromosome"/>
</dbReference>
<protein>
    <recommendedName>
        <fullName evidence="5">DUF1835 domain-containing protein</fullName>
    </recommendedName>
</protein>
<evidence type="ECO:0000259" key="2">
    <source>
        <dbReference type="Pfam" id="PF12395"/>
    </source>
</evidence>
<dbReference type="InterPro" id="IPR022123">
    <property type="entry name" value="DUF3658"/>
</dbReference>
<feature type="domain" description="DUF3658" evidence="2">
    <location>
        <begin position="159"/>
        <end position="258"/>
    </location>
</feature>
<dbReference type="InterPro" id="IPR014973">
    <property type="entry name" value="DUF1835"/>
</dbReference>
<sequence>MIEVLFGESEAASMEAAIEEGVISGSTDKVICLALMLDIGDIRENIDSPYRDELIFDMYAQNVYDYTEESLEEVKQIGRKYIKEHDKLIKYALEGESIRIWYSNAPYAMSGFYYVCNILKDISNEIFTVKLPEYIQIQDAVMAYEKWGEVIPEKFGELIKYEKKMSKIEKIMFANNWLELVEDNSPLRAVVNGRLIGVPIDFYDHLIYKHLKFKHIKEVGLIGEILGYYPLGVEDWWYASRIDYMIDNNKIRIVEDSDNKYERTISNI</sequence>
<evidence type="ECO:0008006" key="5">
    <source>
        <dbReference type="Google" id="ProtNLM"/>
    </source>
</evidence>
<keyword evidence="4" id="KW-1185">Reference proteome</keyword>
<reference evidence="3 4" key="1">
    <citation type="journal article" date="2023" name="PLoS ONE">
        <title>Genome-based metabolic and phylogenomic analysis of three Terrisporobacter species.</title>
        <authorList>
            <person name="Boer T."/>
            <person name="Bengelsdorf F.R."/>
            <person name="Bomeke M."/>
            <person name="Daniel R."/>
            <person name="Poehlein A."/>
        </authorList>
    </citation>
    <scope>NUCLEOTIDE SEQUENCE [LARGE SCALE GENOMIC DNA]</scope>
    <source>
        <strain evidence="3 4">DSM 1288</strain>
    </source>
</reference>
<dbReference type="Pfam" id="PF12395">
    <property type="entry name" value="DUF3658"/>
    <property type="match status" value="1"/>
</dbReference>
<dbReference type="EMBL" id="CP117523">
    <property type="protein sequence ID" value="WWD83793.1"/>
    <property type="molecule type" value="Genomic_DNA"/>
</dbReference>
<dbReference type="Pfam" id="PF08874">
    <property type="entry name" value="DUF1835"/>
    <property type="match status" value="1"/>
</dbReference>